<dbReference type="AlphaFoldDB" id="A0A8T0FWH5"/>
<sequence>MATQHPGLSWTTYTKWLKLIPFPIRSPTVAKDLVQNWISRYGVPLQLHLIQGRNFDSAVCRRLCEILGIDKTRTAALHPQSDGMILSLPDTADRSPEFLLSQGTSLTPFAEEIVSGKENDVIFLAKEFCIQVHGADSTLLKLIHRAFYPSSVRPLNL</sequence>
<dbReference type="GO" id="GO:0003676">
    <property type="term" value="F:nucleic acid binding"/>
    <property type="evidence" value="ECO:0007669"/>
    <property type="project" value="InterPro"/>
</dbReference>
<comment type="caution">
    <text evidence="1">The sequence shown here is derived from an EMBL/GenBank/DDBJ whole genome shotgun (WGS) entry which is preliminary data.</text>
</comment>
<evidence type="ECO:0008006" key="3">
    <source>
        <dbReference type="Google" id="ProtNLM"/>
    </source>
</evidence>
<protein>
    <recommendedName>
        <fullName evidence="3">Integrase catalytic domain-containing protein</fullName>
    </recommendedName>
</protein>
<dbReference type="Proteomes" id="UP000807504">
    <property type="component" value="Unassembled WGS sequence"/>
</dbReference>
<organism evidence="1 2">
    <name type="scientific">Argiope bruennichi</name>
    <name type="common">Wasp spider</name>
    <name type="synonym">Aranea bruennichi</name>
    <dbReference type="NCBI Taxonomy" id="94029"/>
    <lineage>
        <taxon>Eukaryota</taxon>
        <taxon>Metazoa</taxon>
        <taxon>Ecdysozoa</taxon>
        <taxon>Arthropoda</taxon>
        <taxon>Chelicerata</taxon>
        <taxon>Arachnida</taxon>
        <taxon>Araneae</taxon>
        <taxon>Araneomorphae</taxon>
        <taxon>Entelegynae</taxon>
        <taxon>Araneoidea</taxon>
        <taxon>Araneidae</taxon>
        <taxon>Argiope</taxon>
    </lineage>
</organism>
<proteinExistence type="predicted"/>
<reference evidence="1" key="2">
    <citation type="submission" date="2020-06" db="EMBL/GenBank/DDBJ databases">
        <authorList>
            <person name="Sheffer M."/>
        </authorList>
    </citation>
    <scope>NUCLEOTIDE SEQUENCE</scope>
</reference>
<dbReference type="InterPro" id="IPR036397">
    <property type="entry name" value="RNaseH_sf"/>
</dbReference>
<reference evidence="1" key="1">
    <citation type="journal article" date="2020" name="bioRxiv">
        <title>Chromosome-level reference genome of the European wasp spider Argiope bruennichi: a resource for studies on range expansion and evolutionary adaptation.</title>
        <authorList>
            <person name="Sheffer M.M."/>
            <person name="Hoppe A."/>
            <person name="Krehenwinkel H."/>
            <person name="Uhl G."/>
            <person name="Kuss A.W."/>
            <person name="Jensen L."/>
            <person name="Jensen C."/>
            <person name="Gillespie R.G."/>
            <person name="Hoff K.J."/>
            <person name="Prost S."/>
        </authorList>
    </citation>
    <scope>NUCLEOTIDE SEQUENCE</scope>
</reference>
<name>A0A8T0FWH5_ARGBR</name>
<accession>A0A8T0FWH5</accession>
<gene>
    <name evidence="1" type="ORF">HNY73_003328</name>
</gene>
<evidence type="ECO:0000313" key="1">
    <source>
        <dbReference type="EMBL" id="KAF8795484.1"/>
    </source>
</evidence>
<dbReference type="EMBL" id="JABXBU010000002">
    <property type="protein sequence ID" value="KAF8795484.1"/>
    <property type="molecule type" value="Genomic_DNA"/>
</dbReference>
<keyword evidence="2" id="KW-1185">Reference proteome</keyword>
<dbReference type="Gene3D" id="3.30.420.10">
    <property type="entry name" value="Ribonuclease H-like superfamily/Ribonuclease H"/>
    <property type="match status" value="1"/>
</dbReference>
<dbReference type="InterPro" id="IPR012337">
    <property type="entry name" value="RNaseH-like_sf"/>
</dbReference>
<dbReference type="SUPFAM" id="SSF53098">
    <property type="entry name" value="Ribonuclease H-like"/>
    <property type="match status" value="1"/>
</dbReference>
<evidence type="ECO:0000313" key="2">
    <source>
        <dbReference type="Proteomes" id="UP000807504"/>
    </source>
</evidence>